<protein>
    <recommendedName>
        <fullName evidence="3">Aspartic peptidase DDI1-type domain-containing protein</fullName>
    </recommendedName>
</protein>
<proteinExistence type="predicted"/>
<dbReference type="PANTHER" id="PTHR33067:SF32">
    <property type="entry name" value="ASPARTIC PEPTIDASE DDI1-TYPE DOMAIN-CONTAINING PROTEIN"/>
    <property type="match status" value="1"/>
</dbReference>
<comment type="caution">
    <text evidence="1">The sequence shown here is derived from an EMBL/GenBank/DDBJ whole genome shotgun (WGS) entry which is preliminary data.</text>
</comment>
<evidence type="ECO:0000313" key="1">
    <source>
        <dbReference type="EMBL" id="KAK4269665.1"/>
    </source>
</evidence>
<dbReference type="AlphaFoldDB" id="A0AAE1MMC1"/>
<keyword evidence="2" id="KW-1185">Reference proteome</keyword>
<accession>A0AAE1MMC1</accession>
<dbReference type="CDD" id="cd00303">
    <property type="entry name" value="retropepsin_like"/>
    <property type="match status" value="1"/>
</dbReference>
<dbReference type="EMBL" id="JAWXYG010000006">
    <property type="protein sequence ID" value="KAK4269665.1"/>
    <property type="molecule type" value="Genomic_DNA"/>
</dbReference>
<evidence type="ECO:0008006" key="3">
    <source>
        <dbReference type="Google" id="ProtNLM"/>
    </source>
</evidence>
<organism evidence="1 2">
    <name type="scientific">Acacia crassicarpa</name>
    <name type="common">northern wattle</name>
    <dbReference type="NCBI Taxonomy" id="499986"/>
    <lineage>
        <taxon>Eukaryota</taxon>
        <taxon>Viridiplantae</taxon>
        <taxon>Streptophyta</taxon>
        <taxon>Embryophyta</taxon>
        <taxon>Tracheophyta</taxon>
        <taxon>Spermatophyta</taxon>
        <taxon>Magnoliopsida</taxon>
        <taxon>eudicotyledons</taxon>
        <taxon>Gunneridae</taxon>
        <taxon>Pentapetalae</taxon>
        <taxon>rosids</taxon>
        <taxon>fabids</taxon>
        <taxon>Fabales</taxon>
        <taxon>Fabaceae</taxon>
        <taxon>Caesalpinioideae</taxon>
        <taxon>mimosoid clade</taxon>
        <taxon>Acacieae</taxon>
        <taxon>Acacia</taxon>
    </lineage>
</organism>
<dbReference type="Proteomes" id="UP001293593">
    <property type="component" value="Unassembled WGS sequence"/>
</dbReference>
<dbReference type="Gene3D" id="2.40.70.10">
    <property type="entry name" value="Acid Proteases"/>
    <property type="match status" value="1"/>
</dbReference>
<reference evidence="1" key="1">
    <citation type="submission" date="2023-10" db="EMBL/GenBank/DDBJ databases">
        <title>Chromosome-level genome of the transformable northern wattle, Acacia crassicarpa.</title>
        <authorList>
            <person name="Massaro I."/>
            <person name="Sinha N.R."/>
            <person name="Poethig S."/>
            <person name="Leichty A.R."/>
        </authorList>
    </citation>
    <scope>NUCLEOTIDE SEQUENCE</scope>
    <source>
        <strain evidence="1">Acra3RX</strain>
        <tissue evidence="1">Leaf</tissue>
    </source>
</reference>
<name>A0AAE1MMC1_9FABA</name>
<gene>
    <name evidence="1" type="ORF">QN277_022793</name>
</gene>
<dbReference type="PANTHER" id="PTHR33067">
    <property type="entry name" value="RNA-DIRECTED DNA POLYMERASE-RELATED"/>
    <property type="match status" value="1"/>
</dbReference>
<sequence length="176" mass="19376">MLANRLPPKLKDPGNFTIPCAIGPNYSGKALCDLGAIINLMSMPIFKQLAIGKARPTTVTLQLADRSIVQPEGKIEDVLVKVDKFIFPVDFIILDFEADHDVPILLGRPFMVTGRTLIDVEKGELTMRVNIGQVTFSILKNARFKDPTKKNLTCSNISKGTIEVGELPGHHNIKLL</sequence>
<evidence type="ECO:0000313" key="2">
    <source>
        <dbReference type="Proteomes" id="UP001293593"/>
    </source>
</evidence>
<dbReference type="InterPro" id="IPR021109">
    <property type="entry name" value="Peptidase_aspartic_dom_sf"/>
</dbReference>